<dbReference type="GO" id="GO:0019367">
    <property type="term" value="P:fatty acid elongation, saturated fatty acid"/>
    <property type="evidence" value="ECO:0007669"/>
    <property type="project" value="TreeGrafter"/>
</dbReference>
<dbReference type="AlphaFoldDB" id="A0A8S0TT47"/>
<proteinExistence type="predicted"/>
<keyword evidence="4 10" id="KW-0812">Transmembrane</keyword>
<dbReference type="InterPro" id="IPR002076">
    <property type="entry name" value="ELO_fam"/>
</dbReference>
<evidence type="ECO:0000313" key="11">
    <source>
        <dbReference type="EMBL" id="CAA3009105.1"/>
    </source>
</evidence>
<evidence type="ECO:0000256" key="7">
    <source>
        <dbReference type="ARBA" id="ARBA00023098"/>
    </source>
</evidence>
<keyword evidence="8 10" id="KW-0472">Membrane</keyword>
<dbReference type="OrthoDB" id="434092at2759"/>
<reference evidence="11 12" key="1">
    <citation type="submission" date="2019-12" db="EMBL/GenBank/DDBJ databases">
        <authorList>
            <person name="Alioto T."/>
            <person name="Alioto T."/>
            <person name="Gomez Garrido J."/>
        </authorList>
    </citation>
    <scope>NUCLEOTIDE SEQUENCE [LARGE SCALE GENOMIC DNA]</scope>
</reference>
<evidence type="ECO:0000313" key="12">
    <source>
        <dbReference type="Proteomes" id="UP000594638"/>
    </source>
</evidence>
<dbReference type="GO" id="GO:0030148">
    <property type="term" value="P:sphingolipid biosynthetic process"/>
    <property type="evidence" value="ECO:0007669"/>
    <property type="project" value="TreeGrafter"/>
</dbReference>
<dbReference type="GO" id="GO:0034625">
    <property type="term" value="P:fatty acid elongation, monounsaturated fatty acid"/>
    <property type="evidence" value="ECO:0007669"/>
    <property type="project" value="TreeGrafter"/>
</dbReference>
<organism evidence="11 12">
    <name type="scientific">Olea europaea subsp. europaea</name>
    <dbReference type="NCBI Taxonomy" id="158383"/>
    <lineage>
        <taxon>Eukaryota</taxon>
        <taxon>Viridiplantae</taxon>
        <taxon>Streptophyta</taxon>
        <taxon>Embryophyta</taxon>
        <taxon>Tracheophyta</taxon>
        <taxon>Spermatophyta</taxon>
        <taxon>Magnoliopsida</taxon>
        <taxon>eudicotyledons</taxon>
        <taxon>Gunneridae</taxon>
        <taxon>Pentapetalae</taxon>
        <taxon>asterids</taxon>
        <taxon>lamiids</taxon>
        <taxon>Lamiales</taxon>
        <taxon>Oleaceae</taxon>
        <taxon>Oleeae</taxon>
        <taxon>Olea</taxon>
    </lineage>
</organism>
<evidence type="ECO:0000256" key="5">
    <source>
        <dbReference type="ARBA" id="ARBA00022832"/>
    </source>
</evidence>
<evidence type="ECO:0000256" key="4">
    <source>
        <dbReference type="ARBA" id="ARBA00022692"/>
    </source>
</evidence>
<keyword evidence="7" id="KW-0443">Lipid metabolism</keyword>
<dbReference type="EMBL" id="CACTIH010007312">
    <property type="protein sequence ID" value="CAA3009105.1"/>
    <property type="molecule type" value="Genomic_DNA"/>
</dbReference>
<comment type="subcellular location">
    <subcellularLocation>
        <location evidence="1">Membrane</location>
        <topology evidence="1">Multi-pass membrane protein</topology>
    </subcellularLocation>
</comment>
<gene>
    <name evidence="11" type="ORF">OLEA9_A115810</name>
</gene>
<feature type="transmembrane region" description="Helical" evidence="10">
    <location>
        <begin position="75"/>
        <end position="95"/>
    </location>
</feature>
<name>A0A8S0TT47_OLEEU</name>
<feature type="transmembrane region" description="Helical" evidence="10">
    <location>
        <begin position="39"/>
        <end position="63"/>
    </location>
</feature>
<sequence>MDLIQTVLQIIPEMNYWLAEHPAVVHFRWSPTESWGSTWFFLIASISAYIAISTTLHVLLLLLRRQKPVPLGPIPALHSLAMALISATIFTGMLSSSVAEIRDTRWFWQRSKTPFQWLLCFPLGTRPSGRVFFWSYIFYLSRFLHIIKTFFTILRRRKFPFLQVFNHSILILMSFLWLEFSQSFQVLTILSMTLVFSLVYGYRFFTEIGFNEKSHFPFVMFCQIILLVTNLAWHIGVLVLHFWKGGCNGMGAWVFNTVLNSFVLMFFFHFYVKKSVNEKDFSSEVEANAITSDIRNKLDVKISEWYM</sequence>
<protein>
    <submittedName>
        <fullName evidence="11">Elongation of fatty acids 3-like</fullName>
    </submittedName>
</protein>
<keyword evidence="12" id="KW-1185">Reference proteome</keyword>
<dbReference type="Proteomes" id="UP000594638">
    <property type="component" value="Unassembled WGS sequence"/>
</dbReference>
<evidence type="ECO:0000256" key="1">
    <source>
        <dbReference type="ARBA" id="ARBA00004141"/>
    </source>
</evidence>
<evidence type="ECO:0000256" key="6">
    <source>
        <dbReference type="ARBA" id="ARBA00022989"/>
    </source>
</evidence>
<dbReference type="PANTHER" id="PTHR11157:SF11">
    <property type="entry name" value="ELONGATION OF FATTY ACIDS PROTEIN 3-LIKE"/>
    <property type="match status" value="1"/>
</dbReference>
<accession>A0A8S0TT47</accession>
<keyword evidence="9" id="KW-0275">Fatty acid biosynthesis</keyword>
<keyword evidence="5" id="KW-0276">Fatty acid metabolism</keyword>
<feature type="transmembrane region" description="Helical" evidence="10">
    <location>
        <begin position="184"/>
        <end position="205"/>
    </location>
</feature>
<dbReference type="GO" id="GO:0009922">
    <property type="term" value="F:fatty acid elongase activity"/>
    <property type="evidence" value="ECO:0007669"/>
    <property type="project" value="InterPro"/>
</dbReference>
<evidence type="ECO:0000256" key="9">
    <source>
        <dbReference type="ARBA" id="ARBA00023160"/>
    </source>
</evidence>
<evidence type="ECO:0000256" key="2">
    <source>
        <dbReference type="ARBA" id="ARBA00022516"/>
    </source>
</evidence>
<dbReference type="GO" id="GO:0005789">
    <property type="term" value="C:endoplasmic reticulum membrane"/>
    <property type="evidence" value="ECO:0007669"/>
    <property type="project" value="TreeGrafter"/>
</dbReference>
<feature type="transmembrane region" description="Helical" evidence="10">
    <location>
        <begin position="159"/>
        <end position="178"/>
    </location>
</feature>
<feature type="transmembrane region" description="Helical" evidence="10">
    <location>
        <begin position="252"/>
        <end position="272"/>
    </location>
</feature>
<keyword evidence="3" id="KW-0808">Transferase</keyword>
<comment type="caution">
    <text evidence="11">The sequence shown here is derived from an EMBL/GenBank/DDBJ whole genome shotgun (WGS) entry which is preliminary data.</text>
</comment>
<dbReference type="Gramene" id="OE9A115810T1">
    <property type="protein sequence ID" value="OE9A115810C1"/>
    <property type="gene ID" value="OE9A115810"/>
</dbReference>
<keyword evidence="6 10" id="KW-1133">Transmembrane helix</keyword>
<evidence type="ECO:0000256" key="10">
    <source>
        <dbReference type="SAM" id="Phobius"/>
    </source>
</evidence>
<keyword evidence="2" id="KW-0444">Lipid biosynthesis</keyword>
<evidence type="ECO:0000256" key="3">
    <source>
        <dbReference type="ARBA" id="ARBA00022679"/>
    </source>
</evidence>
<evidence type="ECO:0000256" key="8">
    <source>
        <dbReference type="ARBA" id="ARBA00023136"/>
    </source>
</evidence>
<dbReference type="Pfam" id="PF01151">
    <property type="entry name" value="ELO"/>
    <property type="match status" value="1"/>
</dbReference>
<dbReference type="PANTHER" id="PTHR11157">
    <property type="entry name" value="FATTY ACID ACYL TRANSFERASE-RELATED"/>
    <property type="match status" value="1"/>
</dbReference>
<dbReference type="GO" id="GO:0034626">
    <property type="term" value="P:fatty acid elongation, polyunsaturated fatty acid"/>
    <property type="evidence" value="ECO:0007669"/>
    <property type="project" value="TreeGrafter"/>
</dbReference>
<dbReference type="GO" id="GO:0042761">
    <property type="term" value="P:very long-chain fatty acid biosynthetic process"/>
    <property type="evidence" value="ECO:0007669"/>
    <property type="project" value="TreeGrafter"/>
</dbReference>
<feature type="transmembrane region" description="Helical" evidence="10">
    <location>
        <begin position="217"/>
        <end position="240"/>
    </location>
</feature>